<dbReference type="Gene3D" id="2.60.40.640">
    <property type="match status" value="2"/>
</dbReference>
<evidence type="ECO:0000256" key="2">
    <source>
        <dbReference type="SAM" id="MobiDB-lite"/>
    </source>
</evidence>
<organism evidence="4 5">
    <name type="scientific">Penaeus vannamei</name>
    <name type="common">Whiteleg shrimp</name>
    <name type="synonym">Litopenaeus vannamei</name>
    <dbReference type="NCBI Taxonomy" id="6689"/>
    <lineage>
        <taxon>Eukaryota</taxon>
        <taxon>Metazoa</taxon>
        <taxon>Ecdysozoa</taxon>
        <taxon>Arthropoda</taxon>
        <taxon>Crustacea</taxon>
        <taxon>Multicrustacea</taxon>
        <taxon>Malacostraca</taxon>
        <taxon>Eumalacostraca</taxon>
        <taxon>Eucarida</taxon>
        <taxon>Decapoda</taxon>
        <taxon>Dendrobranchiata</taxon>
        <taxon>Penaeoidea</taxon>
        <taxon>Penaeidae</taxon>
        <taxon>Penaeus</taxon>
    </lineage>
</organism>
<proteinExistence type="inferred from homology"/>
<evidence type="ECO:0000259" key="3">
    <source>
        <dbReference type="SMART" id="SM01017"/>
    </source>
</evidence>
<feature type="region of interest" description="Disordered" evidence="2">
    <location>
        <begin position="555"/>
        <end position="596"/>
    </location>
</feature>
<keyword evidence="5" id="KW-1185">Reference proteome</keyword>
<sequence>MPTGISIEFDNSKAVFFSGQSVTGRVKVTCDKPKYCRAIEVEFQGYGKVHWTERSKAQRNGKQRTKTVHFKSSTTESELPPGTHLFNFSFLLPHGIPSSFESHIGKVRHQCKAKMDIPWKTDKVSVKAFSVNTLYDLNTDPQAKVPIECSKHDYACCLFCRSGPMSLVLRIDRSGFVPGENIIINAECSNMTNVKIDYTKAVVHQTITYHAEGRKKKDHRKVAELKRLEIPPGEDDNWSNVEMLIPALPTSHLQFCNLIDIDYELKFEMSPSGCHMDLEHTAPVKIGSIPLVQYFSNFVQGPPANSSQPIILAPGQLPVPGQTPVSGQPVIPGQPPVPAYSPPGQPPLPNYSPALGQHPGPDLAPVPGQQPMPGQPPMMNSPLVPGQAPLPGQPPFPGQQPLIGQAPVPGQPPVLSQPQMPGQPPVPGYGTGPSQSPVLGFAPPVPGQQAVQMPSYNPAQPSIPGSYVDQNASPYNPNFQPASYPVPGSPRFPGVQYYPQMPLPTYNQCMFGTTSIAEIDSDVDEGQNHNEIGFAPHYISYSLINSKRLQSAASVGDTGGGMDGITSGVSDLHIRRDSGSSGSSGDHYRGGHQAHN</sequence>
<evidence type="ECO:0000256" key="1">
    <source>
        <dbReference type="ARBA" id="ARBA00005298"/>
    </source>
</evidence>
<comment type="similarity">
    <text evidence="1">Belongs to the arrestin family.</text>
</comment>
<dbReference type="EMBL" id="QCYY01002737">
    <property type="protein sequence ID" value="ROT67925.1"/>
    <property type="molecule type" value="Genomic_DNA"/>
</dbReference>
<dbReference type="SMART" id="SM01017">
    <property type="entry name" value="Arrestin_C"/>
    <property type="match status" value="1"/>
</dbReference>
<feature type="domain" description="Arrestin C-terminal-like" evidence="3">
    <location>
        <begin position="161"/>
        <end position="291"/>
    </location>
</feature>
<dbReference type="PANTHER" id="PTHR11188">
    <property type="entry name" value="ARRESTIN DOMAIN CONTAINING PROTEIN"/>
    <property type="match status" value="1"/>
</dbReference>
<gene>
    <name evidence="4" type="ORF">C7M84_013961</name>
</gene>
<dbReference type="InterPro" id="IPR014756">
    <property type="entry name" value="Ig_E-set"/>
</dbReference>
<dbReference type="PANTHER" id="PTHR11188:SF176">
    <property type="entry name" value="ARRESTIN DOMAIN-CONTAINING PROTEIN 1"/>
    <property type="match status" value="1"/>
</dbReference>
<evidence type="ECO:0000313" key="5">
    <source>
        <dbReference type="Proteomes" id="UP000283509"/>
    </source>
</evidence>
<feature type="compositionally biased region" description="Pro residues" evidence="2">
    <location>
        <begin position="332"/>
        <end position="350"/>
    </location>
</feature>
<dbReference type="Pfam" id="PF00339">
    <property type="entry name" value="Arrestin_N"/>
    <property type="match status" value="1"/>
</dbReference>
<reference evidence="4 5" key="1">
    <citation type="submission" date="2018-04" db="EMBL/GenBank/DDBJ databases">
        <authorList>
            <person name="Zhang X."/>
            <person name="Yuan J."/>
            <person name="Li F."/>
            <person name="Xiang J."/>
        </authorList>
    </citation>
    <scope>NUCLEOTIDE SEQUENCE [LARGE SCALE GENOMIC DNA]</scope>
    <source>
        <tissue evidence="4">Muscle</tissue>
    </source>
</reference>
<feature type="region of interest" description="Disordered" evidence="2">
    <location>
        <begin position="309"/>
        <end position="430"/>
    </location>
</feature>
<name>A0A3R7QHT7_PENVA</name>
<dbReference type="GO" id="GO:0015031">
    <property type="term" value="P:protein transport"/>
    <property type="evidence" value="ECO:0007669"/>
    <property type="project" value="TreeGrafter"/>
</dbReference>
<dbReference type="Proteomes" id="UP000283509">
    <property type="component" value="Unassembled WGS sequence"/>
</dbReference>
<comment type="caution">
    <text evidence="4">The sequence shown here is derived from an EMBL/GenBank/DDBJ whole genome shotgun (WGS) entry which is preliminary data.</text>
</comment>
<dbReference type="OrthoDB" id="2333384at2759"/>
<feature type="compositionally biased region" description="Basic residues" evidence="2">
    <location>
        <begin position="57"/>
        <end position="69"/>
    </location>
</feature>
<dbReference type="STRING" id="6689.A0A3R7QHT7"/>
<protein>
    <submittedName>
        <fullName evidence="4">Putative arrestin domain-containing protein 3-like</fullName>
    </submittedName>
</protein>
<reference evidence="4 5" key="2">
    <citation type="submission" date="2019-01" db="EMBL/GenBank/DDBJ databases">
        <title>The decoding of complex shrimp genome reveals the adaptation for benthos swimmer, frequently molting mechanism and breeding impact on genome.</title>
        <authorList>
            <person name="Sun Y."/>
            <person name="Gao Y."/>
            <person name="Yu Y."/>
        </authorList>
    </citation>
    <scope>NUCLEOTIDE SEQUENCE [LARGE SCALE GENOMIC DNA]</scope>
    <source>
        <tissue evidence="4">Muscle</tissue>
    </source>
</reference>
<dbReference type="AlphaFoldDB" id="A0A3R7QHT7"/>
<feature type="region of interest" description="Disordered" evidence="2">
    <location>
        <begin position="54"/>
        <end position="78"/>
    </location>
</feature>
<dbReference type="GO" id="GO:0005737">
    <property type="term" value="C:cytoplasm"/>
    <property type="evidence" value="ECO:0007669"/>
    <property type="project" value="TreeGrafter"/>
</dbReference>
<dbReference type="InterPro" id="IPR011022">
    <property type="entry name" value="Arrestin_C-like"/>
</dbReference>
<dbReference type="InterPro" id="IPR014752">
    <property type="entry name" value="Arrestin-like_C"/>
</dbReference>
<evidence type="ECO:0000313" key="4">
    <source>
        <dbReference type="EMBL" id="ROT67925.1"/>
    </source>
</evidence>
<dbReference type="InterPro" id="IPR011021">
    <property type="entry name" value="Arrestin-like_N"/>
</dbReference>
<dbReference type="InterPro" id="IPR050357">
    <property type="entry name" value="Arrestin_domain-protein"/>
</dbReference>
<accession>A0A3R7QHT7</accession>
<feature type="compositionally biased region" description="Pro residues" evidence="2">
    <location>
        <begin position="362"/>
        <end position="376"/>
    </location>
</feature>
<dbReference type="SUPFAM" id="SSF81296">
    <property type="entry name" value="E set domains"/>
    <property type="match status" value="2"/>
</dbReference>
<dbReference type="Pfam" id="PF02752">
    <property type="entry name" value="Arrestin_C"/>
    <property type="match status" value="1"/>
</dbReference>